<organism evidence="1 2">
    <name type="scientific">Blomia tropicalis</name>
    <name type="common">Mite</name>
    <dbReference type="NCBI Taxonomy" id="40697"/>
    <lineage>
        <taxon>Eukaryota</taxon>
        <taxon>Metazoa</taxon>
        <taxon>Ecdysozoa</taxon>
        <taxon>Arthropoda</taxon>
        <taxon>Chelicerata</taxon>
        <taxon>Arachnida</taxon>
        <taxon>Acari</taxon>
        <taxon>Acariformes</taxon>
        <taxon>Sarcoptiformes</taxon>
        <taxon>Astigmata</taxon>
        <taxon>Glycyphagoidea</taxon>
        <taxon>Echimyopodidae</taxon>
        <taxon>Blomia</taxon>
    </lineage>
</organism>
<feature type="non-terminal residue" evidence="1">
    <location>
        <position position="271"/>
    </location>
</feature>
<dbReference type="AlphaFoldDB" id="A0A9Q0RT32"/>
<name>A0A9Q0RT32_BLOTA</name>
<dbReference type="Proteomes" id="UP001142055">
    <property type="component" value="Chromosome 1"/>
</dbReference>
<comment type="caution">
    <text evidence="1">The sequence shown here is derived from an EMBL/GenBank/DDBJ whole genome shotgun (WGS) entry which is preliminary data.</text>
</comment>
<keyword evidence="2" id="KW-1185">Reference proteome</keyword>
<proteinExistence type="predicted"/>
<gene>
    <name evidence="1" type="ORF">RDWZM_003971</name>
</gene>
<evidence type="ECO:0000313" key="1">
    <source>
        <dbReference type="EMBL" id="KAJ6225426.1"/>
    </source>
</evidence>
<reference evidence="1" key="1">
    <citation type="submission" date="2022-12" db="EMBL/GenBank/DDBJ databases">
        <title>Genome assemblies of Blomia tropicalis.</title>
        <authorList>
            <person name="Cui Y."/>
        </authorList>
    </citation>
    <scope>NUCLEOTIDE SEQUENCE</scope>
    <source>
        <tissue evidence="1">Adult mites</tissue>
    </source>
</reference>
<accession>A0A9Q0RT32</accession>
<dbReference type="EMBL" id="JAPWDV010000001">
    <property type="protein sequence ID" value="KAJ6225426.1"/>
    <property type="molecule type" value="Genomic_DNA"/>
</dbReference>
<sequence>MQIRRFYSLNTNDVHIYSDGRLWFKRINSSGVLFCQQKGVILNKYLISTIQTYYEPVPRLNNWSFPVPSLPKQKFGNATSIYASIKFSSTKTNCGRSPKPSKTLIAIKRQSMNCFLQIEGSRLPPIADKVELKFLLISPERSLPCADRNVAEMIASNLKNSSMVNVRYQLCVTNNPERSSLKEKMENAKSTLSIHVSHTVNAEFFEPLILSCPGLETEQIQWQIIMKEQQNKTQVLSPLYVKKNSNGRIYIDYMNNLCFKKFLPIDSIYYY</sequence>
<evidence type="ECO:0000313" key="2">
    <source>
        <dbReference type="Proteomes" id="UP001142055"/>
    </source>
</evidence>
<protein>
    <submittedName>
        <fullName evidence="1">Uncharacterized protein</fullName>
    </submittedName>
</protein>